<protein>
    <submittedName>
        <fullName evidence="1">Uncharacterized protein</fullName>
    </submittedName>
</protein>
<name>A0A2P4T6S3_BAMTH</name>
<sequence length="32" mass="3394">MTIGKRCWQLAVLGFIPCSGLCHLCLDGAVMG</sequence>
<keyword evidence="2" id="KW-1185">Reference proteome</keyword>
<accession>A0A2P4T6S3</accession>
<comment type="caution">
    <text evidence="1">The sequence shown here is derived from an EMBL/GenBank/DDBJ whole genome shotgun (WGS) entry which is preliminary data.</text>
</comment>
<dbReference type="AlphaFoldDB" id="A0A2P4T6S3"/>
<evidence type="ECO:0000313" key="1">
    <source>
        <dbReference type="EMBL" id="POI32061.1"/>
    </source>
</evidence>
<organism evidence="1 2">
    <name type="scientific">Bambusicola thoracicus</name>
    <name type="common">Chinese bamboo-partridge</name>
    <name type="synonym">Perdix thoracica</name>
    <dbReference type="NCBI Taxonomy" id="9083"/>
    <lineage>
        <taxon>Eukaryota</taxon>
        <taxon>Metazoa</taxon>
        <taxon>Chordata</taxon>
        <taxon>Craniata</taxon>
        <taxon>Vertebrata</taxon>
        <taxon>Euteleostomi</taxon>
        <taxon>Archelosauria</taxon>
        <taxon>Archosauria</taxon>
        <taxon>Dinosauria</taxon>
        <taxon>Saurischia</taxon>
        <taxon>Theropoda</taxon>
        <taxon>Coelurosauria</taxon>
        <taxon>Aves</taxon>
        <taxon>Neognathae</taxon>
        <taxon>Galloanserae</taxon>
        <taxon>Galliformes</taxon>
        <taxon>Phasianidae</taxon>
        <taxon>Perdicinae</taxon>
        <taxon>Bambusicola</taxon>
    </lineage>
</organism>
<dbReference type="EMBL" id="PPHD01006810">
    <property type="protein sequence ID" value="POI32061.1"/>
    <property type="molecule type" value="Genomic_DNA"/>
</dbReference>
<gene>
    <name evidence="1" type="ORF">CIB84_004187</name>
</gene>
<reference evidence="1 2" key="1">
    <citation type="submission" date="2018-01" db="EMBL/GenBank/DDBJ databases">
        <title>Comparison of the Chinese Bamboo Partridge and Red Junglefowl genome sequences highlights the importance of demography in genome evolution.</title>
        <authorList>
            <person name="Tiley G.P."/>
            <person name="Kimball R.T."/>
            <person name="Braun E.L."/>
            <person name="Burleigh J.G."/>
        </authorList>
    </citation>
    <scope>NUCLEOTIDE SEQUENCE [LARGE SCALE GENOMIC DNA]</scope>
    <source>
        <strain evidence="1">RTK389</strain>
        <tissue evidence="1">Blood</tissue>
    </source>
</reference>
<dbReference type="Proteomes" id="UP000237246">
    <property type="component" value="Unassembled WGS sequence"/>
</dbReference>
<evidence type="ECO:0000313" key="2">
    <source>
        <dbReference type="Proteomes" id="UP000237246"/>
    </source>
</evidence>
<proteinExistence type="predicted"/>